<sequence>MDQAHEDQGASSKVVLEPESVLRPQNIRPLDLQGLETSSLEGSTNSSRRTVSQTSTEEYCQIPFEEFSLQVKQLCEQLRRTQTYPGYSDDSAGQVDIQSTESAKPSSFNEFILEKMKGGGFNRVIGIDVTDSRNRVTDINRFVLRVPRFNHARLDRDVAALRFVRRYTSIPVPEVVMYDFTKANPLDSPYVIQTRVQGHDLQANPGPNYYPNLSHSQKCTVAKELGRMLREIQSVEHSSPGLIEAASGDESCQNYIVRHLDISTLSYIEEEPDLTTKLPFFQPCVYGVSQSTSEELSVQRNDFEKSTYYFLLVQFGRLRASELRKDPAMIGWCDDYERLVTMAKQMNDLDLLGDGRNCLCHLDLNTAPRNIMARIRPDKSLAITGILDWDSAMFAPRFAGCVPPMWIWAWAPDDEDEDESYANDTPATPEQQELKQLFEEAVGPAFLEFAYRPEYRLARTLLQFAIYGIRSGEDVKEVNSLLNDWAAMYEIYTAEKDYPDERSEKIFESAEAEGDETAKELDDLKTESSFGGSQE</sequence>
<evidence type="ECO:0000313" key="3">
    <source>
        <dbReference type="EMBL" id="AUW31293.1"/>
    </source>
</evidence>
<dbReference type="EMBL" id="MG777504">
    <property type="protein sequence ID" value="AUW31293.1"/>
    <property type="molecule type" value="Genomic_DNA"/>
</dbReference>
<dbReference type="Gene3D" id="3.90.1200.10">
    <property type="match status" value="1"/>
</dbReference>
<dbReference type="InterPro" id="IPR011009">
    <property type="entry name" value="Kinase-like_dom_sf"/>
</dbReference>
<dbReference type="SUPFAM" id="SSF56112">
    <property type="entry name" value="Protein kinase-like (PK-like)"/>
    <property type="match status" value="1"/>
</dbReference>
<evidence type="ECO:0000259" key="2">
    <source>
        <dbReference type="Pfam" id="PF01636"/>
    </source>
</evidence>
<organism evidence="3">
    <name type="scientific">Cladonia uncialis subsp. uncialis</name>
    <dbReference type="NCBI Taxonomy" id="180999"/>
    <lineage>
        <taxon>Eukaryota</taxon>
        <taxon>Fungi</taxon>
        <taxon>Dikarya</taxon>
        <taxon>Ascomycota</taxon>
        <taxon>Pezizomycotina</taxon>
        <taxon>Lecanoromycetes</taxon>
        <taxon>OSLEUM clade</taxon>
        <taxon>Lecanoromycetidae</taxon>
        <taxon>Lecanorales</taxon>
        <taxon>Lecanorineae</taxon>
        <taxon>Cladoniaceae</taxon>
        <taxon>Cladonia</taxon>
    </lineage>
</organism>
<dbReference type="Pfam" id="PF01636">
    <property type="entry name" value="APH"/>
    <property type="match status" value="1"/>
</dbReference>
<dbReference type="InterPro" id="IPR051678">
    <property type="entry name" value="AGP_Transferase"/>
</dbReference>
<feature type="compositionally biased region" description="Basic and acidic residues" evidence="1">
    <location>
        <begin position="516"/>
        <end position="526"/>
    </location>
</feature>
<feature type="region of interest" description="Disordered" evidence="1">
    <location>
        <begin position="1"/>
        <end position="54"/>
    </location>
</feature>
<protein>
    <recommendedName>
        <fullName evidence="2">Aminoglycoside phosphotransferase domain-containing protein</fullName>
    </recommendedName>
</protein>
<evidence type="ECO:0000256" key="1">
    <source>
        <dbReference type="SAM" id="MobiDB-lite"/>
    </source>
</evidence>
<feature type="region of interest" description="Disordered" evidence="1">
    <location>
        <begin position="509"/>
        <end position="535"/>
    </location>
</feature>
<dbReference type="InterPro" id="IPR002575">
    <property type="entry name" value="Aminoglycoside_PTrfase"/>
</dbReference>
<accession>A0A2K9YEL5</accession>
<dbReference type="AlphaFoldDB" id="A0A2K9YEL5"/>
<proteinExistence type="predicted"/>
<dbReference type="PANTHER" id="PTHR21310">
    <property type="entry name" value="AMINOGLYCOSIDE PHOSPHOTRANSFERASE-RELATED-RELATED"/>
    <property type="match status" value="1"/>
</dbReference>
<dbReference type="PANTHER" id="PTHR21310:SF56">
    <property type="entry name" value="AMINOGLYCOSIDE PHOSPHOTRANSFERASE DOMAIN-CONTAINING PROTEIN"/>
    <property type="match status" value="1"/>
</dbReference>
<reference evidence="3" key="1">
    <citation type="submission" date="2017-12" db="EMBL/GenBank/DDBJ databases">
        <title>Genome Sequencing Reveals a Rich Biosynthetic Potential.</title>
        <authorList>
            <person name="Bertrand R.L."/>
            <person name="Abdel-Hameed M.E."/>
            <person name="Sorensen J.L."/>
        </authorList>
    </citation>
    <scope>NUCLEOTIDE SEQUENCE</scope>
</reference>
<feature type="compositionally biased region" description="Polar residues" evidence="1">
    <location>
        <begin position="35"/>
        <end position="54"/>
    </location>
</feature>
<feature type="domain" description="Aminoglycoside phosphotransferase" evidence="2">
    <location>
        <begin position="136"/>
        <end position="398"/>
    </location>
</feature>
<name>A0A2K9YEL5_CLAUC</name>